<dbReference type="RefSeq" id="WP_017449219.1">
    <property type="nucleotide sequence ID" value="NZ_CP068624.1"/>
</dbReference>
<reference evidence="1" key="2">
    <citation type="submission" date="2019-12" db="EMBL/GenBank/DDBJ databases">
        <authorList>
            <consortium name="NCBI Pathogen Detection Project"/>
        </authorList>
    </citation>
    <scope>NUCLEOTIDE SEQUENCE</scope>
    <source>
        <strain evidence="1">1930</strain>
    </source>
</reference>
<evidence type="ECO:0000313" key="2">
    <source>
        <dbReference type="EMBL" id="NMU24522.1"/>
    </source>
</evidence>
<protein>
    <submittedName>
        <fullName evidence="2">Uncharacterized protein</fullName>
    </submittedName>
</protein>
<dbReference type="Proteomes" id="UP000856022">
    <property type="component" value="Unassembled WGS sequence"/>
</dbReference>
<evidence type="ECO:0000313" key="1">
    <source>
        <dbReference type="EMBL" id="HAS6680164.1"/>
    </source>
</evidence>
<evidence type="ECO:0000313" key="3">
    <source>
        <dbReference type="Proteomes" id="UP000555836"/>
    </source>
</evidence>
<name>A0A2R9VGK0_VIBPH</name>
<organism evidence="2 3">
    <name type="scientific">Vibrio parahaemolyticus</name>
    <dbReference type="NCBI Taxonomy" id="670"/>
    <lineage>
        <taxon>Bacteria</taxon>
        <taxon>Pseudomonadati</taxon>
        <taxon>Pseudomonadota</taxon>
        <taxon>Gammaproteobacteria</taxon>
        <taxon>Vibrionales</taxon>
        <taxon>Vibrionaceae</taxon>
        <taxon>Vibrio</taxon>
    </lineage>
</organism>
<dbReference type="EMBL" id="JABCLD010000333">
    <property type="protein sequence ID" value="NMU24522.1"/>
    <property type="molecule type" value="Genomic_DNA"/>
</dbReference>
<proteinExistence type="predicted"/>
<gene>
    <name evidence="2" type="ORF">HKB21_02660</name>
    <name evidence="1" type="ORF">I7278_25630</name>
</gene>
<accession>A0A2R9VGK0</accession>
<comment type="caution">
    <text evidence="2">The sequence shown here is derived from an EMBL/GenBank/DDBJ whole genome shotgun (WGS) entry which is preliminary data.</text>
</comment>
<sequence>MDNEMETVQIPAEKLVDALLHMKQFEHHYATQESVDNLKESVREFKSDTNKRFEKLESKLDRLQWLIVSLSVTLFFKEQILSLFM</sequence>
<reference evidence="1" key="1">
    <citation type="journal article" date="2018" name="Genome Biol.">
        <title>SKESA: strategic k-mer extension for scrupulous assemblies.</title>
        <authorList>
            <person name="Souvorov A."/>
            <person name="Agarwala R."/>
            <person name="Lipman D.J."/>
        </authorList>
    </citation>
    <scope>NUCLEOTIDE SEQUENCE</scope>
    <source>
        <strain evidence="1">1930</strain>
    </source>
</reference>
<dbReference type="EMBL" id="DACQKT010000027">
    <property type="protein sequence ID" value="HAS6680164.1"/>
    <property type="molecule type" value="Genomic_DNA"/>
</dbReference>
<reference evidence="2 3" key="3">
    <citation type="submission" date="2020-04" db="EMBL/GenBank/DDBJ databases">
        <title>Whole-genome sequencing of Vibrio spp. from China reveals different genetic environments of blaCTX-M-14 among diverse lineages.</title>
        <authorList>
            <person name="Zheng Z."/>
            <person name="Ye L."/>
            <person name="Chen S."/>
        </authorList>
    </citation>
    <scope>NUCLEOTIDE SEQUENCE [LARGE SCALE GENOMIC DNA]</scope>
    <source>
        <strain evidence="2 3">Vb0574</strain>
    </source>
</reference>
<dbReference type="Proteomes" id="UP000555836">
    <property type="component" value="Unassembled WGS sequence"/>
</dbReference>
<dbReference type="AlphaFoldDB" id="A0A2R9VGK0"/>